<organism evidence="2 3">
    <name type="scientific">Fragilariopsis cylindrus CCMP1102</name>
    <dbReference type="NCBI Taxonomy" id="635003"/>
    <lineage>
        <taxon>Eukaryota</taxon>
        <taxon>Sar</taxon>
        <taxon>Stramenopiles</taxon>
        <taxon>Ochrophyta</taxon>
        <taxon>Bacillariophyta</taxon>
        <taxon>Bacillariophyceae</taxon>
        <taxon>Bacillariophycidae</taxon>
        <taxon>Bacillariales</taxon>
        <taxon>Bacillariaceae</taxon>
        <taxon>Fragilariopsis</taxon>
    </lineage>
</organism>
<evidence type="ECO:0000256" key="1">
    <source>
        <dbReference type="SAM" id="SignalP"/>
    </source>
</evidence>
<dbReference type="AlphaFoldDB" id="A0A1E7FPC1"/>
<reference evidence="2 3" key="1">
    <citation type="submission" date="2016-09" db="EMBL/GenBank/DDBJ databases">
        <title>Extensive genetic diversity and differential bi-allelic expression allows diatom success in the polar Southern Ocean.</title>
        <authorList>
            <consortium name="DOE Joint Genome Institute"/>
            <person name="Mock T."/>
            <person name="Otillar R.P."/>
            <person name="Strauss J."/>
            <person name="Dupont C."/>
            <person name="Frickenhaus S."/>
            <person name="Maumus F."/>
            <person name="Mcmullan M."/>
            <person name="Sanges R."/>
            <person name="Schmutz J."/>
            <person name="Toseland A."/>
            <person name="Valas R."/>
            <person name="Veluchamy A."/>
            <person name="Ward B.J."/>
            <person name="Allen A."/>
            <person name="Barry K."/>
            <person name="Falciatore A."/>
            <person name="Ferrante M."/>
            <person name="Fortunato A.E."/>
            <person name="Gloeckner G."/>
            <person name="Gruber A."/>
            <person name="Hipkin R."/>
            <person name="Janech M."/>
            <person name="Kroth P."/>
            <person name="Leese F."/>
            <person name="Lindquist E."/>
            <person name="Lyon B.R."/>
            <person name="Martin J."/>
            <person name="Mayer C."/>
            <person name="Parker M."/>
            <person name="Quesneville H."/>
            <person name="Raymond J."/>
            <person name="Uhlig C."/>
            <person name="Valentin K.U."/>
            <person name="Worden A.Z."/>
            <person name="Armbrust E.V."/>
            <person name="Bowler C."/>
            <person name="Green B."/>
            <person name="Moulton V."/>
            <person name="Van Oosterhout C."/>
            <person name="Grigoriev I."/>
        </authorList>
    </citation>
    <scope>NUCLEOTIDE SEQUENCE [LARGE SCALE GENOMIC DNA]</scope>
    <source>
        <strain evidence="2 3">CCMP1102</strain>
    </source>
</reference>
<dbReference type="Proteomes" id="UP000095751">
    <property type="component" value="Unassembled WGS sequence"/>
</dbReference>
<dbReference type="EMBL" id="KV784355">
    <property type="protein sequence ID" value="OEU20001.1"/>
    <property type="molecule type" value="Genomic_DNA"/>
</dbReference>
<name>A0A1E7FPC1_9STRA</name>
<sequence>MTNKNISLLFLALFGIIVIASASTSGLRGAAAAAGDLVEEDYDPEDFQDKEFVLIEDYNLEDMVDEEDRTLFNGKHGGNNNWYNNRKYNNNRYNGNNNNNNNLSGNNQFNNNGYNYNNIPNRRRDNDDDFDFCNFAYGCYGDGGLQNYHYGGGYGRGYHGRKKGYGGGW</sequence>
<accession>A0A1E7FPC1</accession>
<dbReference type="KEGG" id="fcy:FRACYDRAFT_236063"/>
<evidence type="ECO:0000313" key="3">
    <source>
        <dbReference type="Proteomes" id="UP000095751"/>
    </source>
</evidence>
<keyword evidence="1" id="KW-0732">Signal</keyword>
<evidence type="ECO:0000313" key="2">
    <source>
        <dbReference type="EMBL" id="OEU20001.1"/>
    </source>
</evidence>
<keyword evidence="3" id="KW-1185">Reference proteome</keyword>
<protein>
    <submittedName>
        <fullName evidence="2">Uncharacterized protein</fullName>
    </submittedName>
</protein>
<proteinExistence type="predicted"/>
<gene>
    <name evidence="2" type="ORF">FRACYDRAFT_236063</name>
</gene>
<dbReference type="InParanoid" id="A0A1E7FPC1"/>
<feature type="chain" id="PRO_5009193372" evidence="1">
    <location>
        <begin position="23"/>
        <end position="169"/>
    </location>
</feature>
<feature type="signal peptide" evidence="1">
    <location>
        <begin position="1"/>
        <end position="22"/>
    </location>
</feature>